<protein>
    <submittedName>
        <fullName evidence="2">Uncharacterized protein</fullName>
    </submittedName>
</protein>
<gene>
    <name evidence="2" type="ORF">E2C01_093288</name>
</gene>
<comment type="subcellular location">
    <subcellularLocation>
        <location evidence="1">Nucleus</location>
    </subcellularLocation>
</comment>
<dbReference type="InterPro" id="IPR009057">
    <property type="entry name" value="Homeodomain-like_sf"/>
</dbReference>
<accession>A0A5B7JPD7</accession>
<keyword evidence="3" id="KW-1185">Reference proteome</keyword>
<dbReference type="SUPFAM" id="SSF46689">
    <property type="entry name" value="Homeodomain-like"/>
    <property type="match status" value="1"/>
</dbReference>
<dbReference type="Gene3D" id="1.10.10.60">
    <property type="entry name" value="Homeodomain-like"/>
    <property type="match status" value="1"/>
</dbReference>
<evidence type="ECO:0000313" key="2">
    <source>
        <dbReference type="EMBL" id="MPC97942.1"/>
    </source>
</evidence>
<reference evidence="2 3" key="1">
    <citation type="submission" date="2019-05" db="EMBL/GenBank/DDBJ databases">
        <title>Another draft genome of Portunus trituberculatus and its Hox gene families provides insights of decapod evolution.</title>
        <authorList>
            <person name="Jeong J.-H."/>
            <person name="Song I."/>
            <person name="Kim S."/>
            <person name="Choi T."/>
            <person name="Kim D."/>
            <person name="Ryu S."/>
            <person name="Kim W."/>
        </authorList>
    </citation>
    <scope>NUCLEOTIDE SEQUENCE [LARGE SCALE GENOMIC DNA]</scope>
    <source>
        <tissue evidence="2">Muscle</tissue>
    </source>
</reference>
<dbReference type="GO" id="GO:0005634">
    <property type="term" value="C:nucleus"/>
    <property type="evidence" value="ECO:0007669"/>
    <property type="project" value="UniProtKB-SubCell"/>
</dbReference>
<proteinExistence type="predicted"/>
<organism evidence="2 3">
    <name type="scientific">Portunus trituberculatus</name>
    <name type="common">Swimming crab</name>
    <name type="synonym">Neptunus trituberculatus</name>
    <dbReference type="NCBI Taxonomy" id="210409"/>
    <lineage>
        <taxon>Eukaryota</taxon>
        <taxon>Metazoa</taxon>
        <taxon>Ecdysozoa</taxon>
        <taxon>Arthropoda</taxon>
        <taxon>Crustacea</taxon>
        <taxon>Multicrustacea</taxon>
        <taxon>Malacostraca</taxon>
        <taxon>Eumalacostraca</taxon>
        <taxon>Eucarida</taxon>
        <taxon>Decapoda</taxon>
        <taxon>Pleocyemata</taxon>
        <taxon>Brachyura</taxon>
        <taxon>Eubrachyura</taxon>
        <taxon>Portunoidea</taxon>
        <taxon>Portunidae</taxon>
        <taxon>Portuninae</taxon>
        <taxon>Portunus</taxon>
    </lineage>
</organism>
<sequence length="61" mass="6964">MWATSDLWRCGNSGGILKLDIIAKVEAGEKLREVGRFYSIYESTVHNMMKCKDVIKNTVQE</sequence>
<name>A0A5B7JPD7_PORTR</name>
<evidence type="ECO:0000256" key="1">
    <source>
        <dbReference type="ARBA" id="ARBA00004123"/>
    </source>
</evidence>
<dbReference type="AlphaFoldDB" id="A0A5B7JPD7"/>
<dbReference type="EMBL" id="VSRR010112131">
    <property type="protein sequence ID" value="MPC97942.1"/>
    <property type="molecule type" value="Genomic_DNA"/>
</dbReference>
<comment type="caution">
    <text evidence="2">The sequence shown here is derived from an EMBL/GenBank/DDBJ whole genome shotgun (WGS) entry which is preliminary data.</text>
</comment>
<dbReference type="Proteomes" id="UP000324222">
    <property type="component" value="Unassembled WGS sequence"/>
</dbReference>
<evidence type="ECO:0000313" key="3">
    <source>
        <dbReference type="Proteomes" id="UP000324222"/>
    </source>
</evidence>